<dbReference type="PANTHER" id="PTHR10000:SF8">
    <property type="entry name" value="HAD SUPERFAMILY HYDROLASE-LIKE, TYPE 3"/>
    <property type="match status" value="1"/>
</dbReference>
<organism evidence="1 2">
    <name type="scientific">Funneliformis geosporum</name>
    <dbReference type="NCBI Taxonomy" id="1117311"/>
    <lineage>
        <taxon>Eukaryota</taxon>
        <taxon>Fungi</taxon>
        <taxon>Fungi incertae sedis</taxon>
        <taxon>Mucoromycota</taxon>
        <taxon>Glomeromycotina</taxon>
        <taxon>Glomeromycetes</taxon>
        <taxon>Glomerales</taxon>
        <taxon>Glomeraceae</taxon>
        <taxon>Funneliformis</taxon>
    </lineage>
</organism>
<dbReference type="Pfam" id="PF08282">
    <property type="entry name" value="Hydrolase_3"/>
    <property type="match status" value="1"/>
</dbReference>
<dbReference type="GO" id="GO:0005829">
    <property type="term" value="C:cytosol"/>
    <property type="evidence" value="ECO:0007669"/>
    <property type="project" value="TreeGrafter"/>
</dbReference>
<dbReference type="SUPFAM" id="SSF56784">
    <property type="entry name" value="HAD-like"/>
    <property type="match status" value="1"/>
</dbReference>
<dbReference type="Gene3D" id="3.40.50.1000">
    <property type="entry name" value="HAD superfamily/HAD-like"/>
    <property type="match status" value="1"/>
</dbReference>
<dbReference type="Proteomes" id="UP001153678">
    <property type="component" value="Unassembled WGS sequence"/>
</dbReference>
<dbReference type="PANTHER" id="PTHR10000">
    <property type="entry name" value="PHOSPHOSERINE PHOSPHATASE"/>
    <property type="match status" value="1"/>
</dbReference>
<feature type="non-terminal residue" evidence="1">
    <location>
        <position position="1"/>
    </location>
</feature>
<dbReference type="GO" id="GO:0016791">
    <property type="term" value="F:phosphatase activity"/>
    <property type="evidence" value="ECO:0007669"/>
    <property type="project" value="TreeGrafter"/>
</dbReference>
<proteinExistence type="predicted"/>
<gene>
    <name evidence="1" type="ORF">FWILDA_LOCUS16461</name>
</gene>
<dbReference type="GO" id="GO:0000287">
    <property type="term" value="F:magnesium ion binding"/>
    <property type="evidence" value="ECO:0007669"/>
    <property type="project" value="TreeGrafter"/>
</dbReference>
<comment type="caution">
    <text evidence="1">The sequence shown here is derived from an EMBL/GenBank/DDBJ whole genome shotgun (WGS) entry which is preliminary data.</text>
</comment>
<accession>A0A9W4X4D0</accession>
<dbReference type="InterPro" id="IPR036412">
    <property type="entry name" value="HAD-like_sf"/>
</dbReference>
<dbReference type="InterPro" id="IPR023214">
    <property type="entry name" value="HAD_sf"/>
</dbReference>
<sequence>TNPDFSTLNQNLKKVLQKLIKQGHKVCFTTGRNYLSALPFYQEVGLDTFLVTYNGAYINNPADKDNKEIVVFHSIKNDVVKDILNEPVVKKNICNVLIDHVDGLNSEGEINLKTISTSDDIYYQEIFFNGNSYTKGENILQLLGKKDVLQLVLEFPKDEKNFNEILLTLRKEYSDAITFYFGTKLKAKNPGNKILVPDPERKIIKIRNELASKGMGAK</sequence>
<dbReference type="EMBL" id="CAMKVN010010578">
    <property type="protein sequence ID" value="CAI2194210.1"/>
    <property type="molecule type" value="Genomic_DNA"/>
</dbReference>
<dbReference type="Gene3D" id="3.30.1240.10">
    <property type="match status" value="1"/>
</dbReference>
<dbReference type="OrthoDB" id="27226at2759"/>
<protein>
    <submittedName>
        <fullName evidence="1">7106_t:CDS:1</fullName>
    </submittedName>
</protein>
<keyword evidence="2" id="KW-1185">Reference proteome</keyword>
<evidence type="ECO:0000313" key="1">
    <source>
        <dbReference type="EMBL" id="CAI2194210.1"/>
    </source>
</evidence>
<reference evidence="1" key="1">
    <citation type="submission" date="2022-08" db="EMBL/GenBank/DDBJ databases">
        <authorList>
            <person name="Kallberg Y."/>
            <person name="Tangrot J."/>
            <person name="Rosling A."/>
        </authorList>
    </citation>
    <scope>NUCLEOTIDE SEQUENCE</scope>
    <source>
        <strain evidence="1">Wild A</strain>
    </source>
</reference>
<dbReference type="AlphaFoldDB" id="A0A9W4X4D0"/>
<name>A0A9W4X4D0_9GLOM</name>
<evidence type="ECO:0000313" key="2">
    <source>
        <dbReference type="Proteomes" id="UP001153678"/>
    </source>
</evidence>